<dbReference type="PANTHER" id="PTHR10046">
    <property type="entry name" value="ATP DEPENDENT LON PROTEASE FAMILY MEMBER"/>
    <property type="match status" value="1"/>
</dbReference>
<dbReference type="Pfam" id="PF05362">
    <property type="entry name" value="Lon_C"/>
    <property type="match status" value="1"/>
</dbReference>
<dbReference type="Gene3D" id="1.10.8.60">
    <property type="match status" value="1"/>
</dbReference>
<dbReference type="Pfam" id="PF20437">
    <property type="entry name" value="LonC_helical"/>
    <property type="match status" value="1"/>
</dbReference>
<dbReference type="PROSITE" id="PS51786">
    <property type="entry name" value="LON_PROTEOLYTIC"/>
    <property type="match status" value="1"/>
</dbReference>
<feature type="active site" evidence="2">
    <location>
        <position position="666"/>
    </location>
</feature>
<evidence type="ECO:0000256" key="1">
    <source>
        <dbReference type="ARBA" id="ARBA00022670"/>
    </source>
</evidence>
<dbReference type="GO" id="GO:0004252">
    <property type="term" value="F:serine-type endopeptidase activity"/>
    <property type="evidence" value="ECO:0007669"/>
    <property type="project" value="UniProtKB-UniRule"/>
</dbReference>
<dbReference type="InterPro" id="IPR027065">
    <property type="entry name" value="Lon_Prtase"/>
</dbReference>
<dbReference type="EMBL" id="DSUJ01000010">
    <property type="protein sequence ID" value="HFI92259.1"/>
    <property type="molecule type" value="Genomic_DNA"/>
</dbReference>
<dbReference type="InterPro" id="IPR041699">
    <property type="entry name" value="AAA_32"/>
</dbReference>
<dbReference type="PRINTS" id="PR00830">
    <property type="entry name" value="ENDOLAPTASE"/>
</dbReference>
<keyword evidence="5" id="KW-0067">ATP-binding</keyword>
<dbReference type="Gene3D" id="3.30.230.10">
    <property type="match status" value="1"/>
</dbReference>
<dbReference type="InterPro" id="IPR020568">
    <property type="entry name" value="Ribosomal_Su5_D2-typ_SF"/>
</dbReference>
<keyword evidence="5" id="KW-0547">Nucleotide-binding</keyword>
<dbReference type="Pfam" id="PF20436">
    <property type="entry name" value="LonB_AAA-LID"/>
    <property type="match status" value="1"/>
</dbReference>
<dbReference type="Pfam" id="PF13654">
    <property type="entry name" value="AAA_32"/>
    <property type="match status" value="1"/>
</dbReference>
<dbReference type="InterPro" id="IPR014721">
    <property type="entry name" value="Ribsml_uS5_D2-typ_fold_subgr"/>
</dbReference>
<sequence length="818" mass="93035">MANPKAPAHRELKPEELRWKCNPEIFEFESSEELEPIEGILGQERALKAIRLGVDLRSPGYNIYIAGLSGSGKATTIKKMLEKITAKCPELHDYAYVNNFKDPDQPMLLKFPKGRAKEFKQELQSAIEVLKQRIPLALESELYLTRKKNLIDEYNQKEQDLMNSFDKELRKKGFSLGQIKVGEVIRPDILPLIDGNPVPIFQIEELVNQNKISKEQAQEIFRQYQDNQQDLQILFKKGLKISQEFQEKLQQLERDSAEVIVKGIFEGLKEKFGSNSVLNFLNQVEENILNNIQIFKGVKPLGETTQQGVEIDYFSDYDVNIILDNSETEECPVIIETNPTYVNLFGTIERVSDGHGGWYSDYTNIKAGSLLKANGGYLVLNVLHLFEEPGVWKTLKRVLTYNKLEIQESPFLLSLSSTSLKPQPIDIDTKVILIGSQIIYSYLSEREYDFKKMFKVKADFDYEINRTEHNILEYAKVIKKLIKEENLLEFDKSAIAYLMEISAIFAGRQDKLSTRFSRIADVMREASFWAKDDGQNIVSDFHVQKAYRMAKDRHGMLESKITEMYKDNLILIDTQGERVGQINGLAVYDADFYSFGRPTRITATVSLGSGAIINVEREAGMSGRHYNKGVLIISGYFRETFGQDMPLSFNANLVFEQSYGMVEGDSASCTEIFALLSVLANLPLKQSIAVTGSLNQKGDVQPIGGVNEKIEGFFDICKLQGLTGTQGVIFPIQNIRDLMLKEEVIEAVKKGIFHLYPISRVEEGIEILTGVKAGKKTAKGYEVGSVFYLVEKRIKELYEKSRQIRTQNNNQQKKKTKK</sequence>
<keyword evidence="1 2" id="KW-0645">Protease</keyword>
<dbReference type="InterPro" id="IPR046844">
    <property type="entry name" value="Lon-like_helical"/>
</dbReference>
<dbReference type="GO" id="GO:0005524">
    <property type="term" value="F:ATP binding"/>
    <property type="evidence" value="ECO:0007669"/>
    <property type="project" value="UniProtKB-KW"/>
</dbReference>
<dbReference type="SUPFAM" id="SSF54211">
    <property type="entry name" value="Ribosomal protein S5 domain 2-like"/>
    <property type="match status" value="1"/>
</dbReference>
<comment type="caution">
    <text evidence="5">The sequence shown here is derived from an EMBL/GenBank/DDBJ whole genome shotgun (WGS) entry which is preliminary data.</text>
</comment>
<dbReference type="GO" id="GO:0006508">
    <property type="term" value="P:proteolysis"/>
    <property type="evidence" value="ECO:0007669"/>
    <property type="project" value="UniProtKB-KW"/>
</dbReference>
<evidence type="ECO:0000256" key="2">
    <source>
        <dbReference type="PROSITE-ProRule" id="PRU01122"/>
    </source>
</evidence>
<keyword evidence="2" id="KW-0378">Hydrolase</keyword>
<dbReference type="EC" id="3.4.21.53" evidence="2"/>
<reference evidence="5" key="1">
    <citation type="journal article" date="2020" name="mSystems">
        <title>Genome- and Community-Level Interaction Insights into Carbon Utilization and Element Cycling Functions of Hydrothermarchaeota in Hydrothermal Sediment.</title>
        <authorList>
            <person name="Zhou Z."/>
            <person name="Liu Y."/>
            <person name="Xu W."/>
            <person name="Pan J."/>
            <person name="Luo Z.H."/>
            <person name="Li M."/>
        </authorList>
    </citation>
    <scope>NUCLEOTIDE SEQUENCE [LARGE SCALE GENOMIC DNA]</scope>
    <source>
        <strain evidence="5">SpSt-479</strain>
    </source>
</reference>
<dbReference type="AlphaFoldDB" id="A0A7V2ZLM0"/>
<comment type="catalytic activity">
    <reaction evidence="2">
        <text>Hydrolysis of proteins in presence of ATP.</text>
        <dbReference type="EC" id="3.4.21.53"/>
    </reaction>
</comment>
<feature type="coiled-coil region" evidence="3">
    <location>
        <begin position="203"/>
        <end position="262"/>
    </location>
</feature>
<evidence type="ECO:0000259" key="4">
    <source>
        <dbReference type="PROSITE" id="PS51786"/>
    </source>
</evidence>
<dbReference type="InterPro" id="IPR008269">
    <property type="entry name" value="Lon_proteolytic"/>
</dbReference>
<accession>A0A7V2ZLM0</accession>
<dbReference type="InterPro" id="IPR027417">
    <property type="entry name" value="P-loop_NTPase"/>
</dbReference>
<name>A0A7V2ZLM0_9BACT</name>
<proteinExistence type="inferred from homology"/>
<protein>
    <recommendedName>
        <fullName evidence="2">endopeptidase La</fullName>
        <ecNumber evidence="2">3.4.21.53</ecNumber>
    </recommendedName>
</protein>
<dbReference type="GO" id="GO:0030163">
    <property type="term" value="P:protein catabolic process"/>
    <property type="evidence" value="ECO:0007669"/>
    <property type="project" value="InterPro"/>
</dbReference>
<dbReference type="InterPro" id="IPR046843">
    <property type="entry name" value="LonB_AAA-LID"/>
</dbReference>
<comment type="similarity">
    <text evidence="2">Belongs to the peptidase S16 family.</text>
</comment>
<gene>
    <name evidence="5" type="ORF">ENS31_12145</name>
</gene>
<feature type="domain" description="Lon proteolytic" evidence="4">
    <location>
        <begin position="576"/>
        <end position="771"/>
    </location>
</feature>
<keyword evidence="2" id="KW-0720">Serine protease</keyword>
<dbReference type="Gene3D" id="3.40.50.300">
    <property type="entry name" value="P-loop containing nucleotide triphosphate hydrolases"/>
    <property type="match status" value="2"/>
</dbReference>
<dbReference type="GO" id="GO:0004176">
    <property type="term" value="F:ATP-dependent peptidase activity"/>
    <property type="evidence" value="ECO:0007669"/>
    <property type="project" value="UniProtKB-UniRule"/>
</dbReference>
<feature type="active site" evidence="2">
    <location>
        <position position="709"/>
    </location>
</feature>
<dbReference type="SUPFAM" id="SSF52540">
    <property type="entry name" value="P-loop containing nucleoside triphosphate hydrolases"/>
    <property type="match status" value="2"/>
</dbReference>
<keyword evidence="3" id="KW-0175">Coiled coil</keyword>
<organism evidence="5">
    <name type="scientific">Ignavibacterium album</name>
    <dbReference type="NCBI Taxonomy" id="591197"/>
    <lineage>
        <taxon>Bacteria</taxon>
        <taxon>Pseudomonadati</taxon>
        <taxon>Ignavibacteriota</taxon>
        <taxon>Ignavibacteria</taxon>
        <taxon>Ignavibacteriales</taxon>
        <taxon>Ignavibacteriaceae</taxon>
        <taxon>Ignavibacterium</taxon>
    </lineage>
</organism>
<evidence type="ECO:0000313" key="5">
    <source>
        <dbReference type="EMBL" id="HFI92259.1"/>
    </source>
</evidence>
<evidence type="ECO:0000256" key="3">
    <source>
        <dbReference type="SAM" id="Coils"/>
    </source>
</evidence>